<dbReference type="PANTHER" id="PTHR43003:SF5">
    <property type="entry name" value="DNA-3-METHYLADENINE GLYCOSYLASE"/>
    <property type="match status" value="1"/>
</dbReference>
<evidence type="ECO:0000256" key="2">
    <source>
        <dbReference type="ARBA" id="ARBA00012000"/>
    </source>
</evidence>
<comment type="caution">
    <text evidence="6">The sequence shown here is derived from an EMBL/GenBank/DDBJ whole genome shotgun (WGS) entry which is preliminary data.</text>
</comment>
<gene>
    <name evidence="6" type="ORF">O4220_10055</name>
</gene>
<proteinExistence type="predicted"/>
<reference evidence="6" key="1">
    <citation type="submission" date="2022-12" db="EMBL/GenBank/DDBJ databases">
        <authorList>
            <person name="Krivoruchko A.V."/>
            <person name="Elkin A."/>
        </authorList>
    </citation>
    <scope>NUCLEOTIDE SEQUENCE</scope>
    <source>
        <strain evidence="6">IEGM 1391</strain>
    </source>
</reference>
<dbReference type="EC" id="3.2.2.21" evidence="2"/>
<dbReference type="Gene3D" id="1.10.1670.40">
    <property type="match status" value="1"/>
</dbReference>
<dbReference type="SUPFAM" id="SSF48150">
    <property type="entry name" value="DNA-glycosylase"/>
    <property type="match status" value="1"/>
</dbReference>
<dbReference type="EMBL" id="JAPWIJ010000004">
    <property type="protein sequence ID" value="MCZ4518860.1"/>
    <property type="molecule type" value="Genomic_DNA"/>
</dbReference>
<evidence type="ECO:0000313" key="7">
    <source>
        <dbReference type="Proteomes" id="UP001081071"/>
    </source>
</evidence>
<dbReference type="SMART" id="SM00478">
    <property type="entry name" value="ENDO3c"/>
    <property type="match status" value="1"/>
</dbReference>
<feature type="domain" description="HhH-GPD" evidence="5">
    <location>
        <begin position="131"/>
        <end position="279"/>
    </location>
</feature>
<accession>A0ABT4MEK5</accession>
<dbReference type="InterPro" id="IPR051912">
    <property type="entry name" value="Alkylbase_DNA_Glycosylase/TA"/>
</dbReference>
<protein>
    <recommendedName>
        <fullName evidence="2">DNA-3-methyladenine glycosylase II</fullName>
        <ecNumber evidence="2">3.2.2.21</ecNumber>
    </recommendedName>
</protein>
<dbReference type="RefSeq" id="WP_135045942.1">
    <property type="nucleotide sequence ID" value="NZ_JAPWIJ010000004.1"/>
</dbReference>
<evidence type="ECO:0000256" key="4">
    <source>
        <dbReference type="ARBA" id="ARBA00023204"/>
    </source>
</evidence>
<evidence type="ECO:0000256" key="1">
    <source>
        <dbReference type="ARBA" id="ARBA00000086"/>
    </source>
</evidence>
<dbReference type="InterPro" id="IPR003265">
    <property type="entry name" value="HhH-GPD_domain"/>
</dbReference>
<sequence length="280" mass="30753">MTRLESIHEIAGPWSLETSKRFWEGFTPGRLVSQTPTAGIHTAFLCDTDWQRVDAVITQDGPSVRIVVEGQGELDAATEQVRRLLSIDIDGRGWPDVAARDGVIADAQAQLSGFRPCGFFSPYEAAVWSVLTQRLPIQQAAAIKTRLTQQLGDDGAFPSPATLLAASLDLPGRKAEYLQAIAEAALDGQLSGSHLRSLHWTEAFVQVQTILGMGPFSAELVVIRGANFPDVLPRNEKHLSDEITKRYGTGRSIDEITEGWRPFRSWAAVHLRALRALRSE</sequence>
<dbReference type="InterPro" id="IPR011257">
    <property type="entry name" value="DNA_glycosylase"/>
</dbReference>
<keyword evidence="7" id="KW-1185">Reference proteome</keyword>
<keyword evidence="3" id="KW-0227">DNA damage</keyword>
<dbReference type="Proteomes" id="UP001081071">
    <property type="component" value="Unassembled WGS sequence"/>
</dbReference>
<comment type="catalytic activity">
    <reaction evidence="1">
        <text>Hydrolysis of alkylated DNA, releasing 3-methyladenine, 3-methylguanine, 7-methylguanine and 7-methyladenine.</text>
        <dbReference type="EC" id="3.2.2.21"/>
    </reaction>
</comment>
<evidence type="ECO:0000259" key="5">
    <source>
        <dbReference type="SMART" id="SM00478"/>
    </source>
</evidence>
<organism evidence="6 7">
    <name type="scientific">Rhodococcus ruber</name>
    <dbReference type="NCBI Taxonomy" id="1830"/>
    <lineage>
        <taxon>Bacteria</taxon>
        <taxon>Bacillati</taxon>
        <taxon>Actinomycetota</taxon>
        <taxon>Actinomycetes</taxon>
        <taxon>Mycobacteriales</taxon>
        <taxon>Nocardiaceae</taxon>
        <taxon>Rhodococcus</taxon>
    </lineage>
</organism>
<dbReference type="PANTHER" id="PTHR43003">
    <property type="entry name" value="DNA-3-METHYLADENINE GLYCOSYLASE"/>
    <property type="match status" value="1"/>
</dbReference>
<dbReference type="Gene3D" id="1.10.340.30">
    <property type="entry name" value="Hypothetical protein, domain 2"/>
    <property type="match status" value="1"/>
</dbReference>
<name>A0ABT4MEK5_9NOCA</name>
<keyword evidence="4" id="KW-0234">DNA repair</keyword>
<evidence type="ECO:0000313" key="6">
    <source>
        <dbReference type="EMBL" id="MCZ4518860.1"/>
    </source>
</evidence>
<evidence type="ECO:0000256" key="3">
    <source>
        <dbReference type="ARBA" id="ARBA00022763"/>
    </source>
</evidence>